<dbReference type="PANTHER" id="PTHR11098">
    <property type="entry name" value="NICOTINATE PHOSPHORIBOSYLTRANSFERASE"/>
    <property type="match status" value="1"/>
</dbReference>
<dbReference type="NCBIfam" id="NF006696">
    <property type="entry name" value="PRK09243.1-3"/>
    <property type="match status" value="1"/>
</dbReference>
<evidence type="ECO:0000256" key="1">
    <source>
        <dbReference type="ARBA" id="ARBA00004952"/>
    </source>
</evidence>
<dbReference type="CDD" id="cd01570">
    <property type="entry name" value="NAPRTase_A"/>
    <property type="match status" value="1"/>
</dbReference>
<evidence type="ECO:0000256" key="6">
    <source>
        <dbReference type="ARBA" id="ARBA00022642"/>
    </source>
</evidence>
<dbReference type="EC" id="6.3.4.21" evidence="3"/>
<dbReference type="Gene3D" id="3.40.50.850">
    <property type="entry name" value="Isochorismatase-like"/>
    <property type="match status" value="1"/>
</dbReference>
<keyword evidence="5" id="KW-0436">Ligase</keyword>
<dbReference type="EMBL" id="CAQJ01000035">
    <property type="protein sequence ID" value="CCQ90560.1"/>
    <property type="molecule type" value="Genomic_DNA"/>
</dbReference>
<dbReference type="Pfam" id="PF00857">
    <property type="entry name" value="Isochorismatase"/>
    <property type="match status" value="1"/>
</dbReference>
<dbReference type="GO" id="GO:0034355">
    <property type="term" value="P:NAD+ biosynthetic process via the salvage pathway"/>
    <property type="evidence" value="ECO:0007669"/>
    <property type="project" value="TreeGrafter"/>
</dbReference>
<evidence type="ECO:0000259" key="10">
    <source>
        <dbReference type="Pfam" id="PF04095"/>
    </source>
</evidence>
<dbReference type="STRING" id="1266370.NITGR_310048"/>
<keyword evidence="13" id="KW-1185">Reference proteome</keyword>
<feature type="domain" description="Nicotinate/nicotinamide phosphoribosyltransferase" evidence="10">
    <location>
        <begin position="347"/>
        <end position="526"/>
    </location>
</feature>
<dbReference type="Pfam" id="PF17767">
    <property type="entry name" value="NAPRTase_N"/>
    <property type="match status" value="1"/>
</dbReference>
<dbReference type="InterPro" id="IPR036068">
    <property type="entry name" value="Nicotinate_pribotase-like_C"/>
</dbReference>
<dbReference type="FunCoup" id="M1YJ77">
    <property type="interactions" value="270"/>
</dbReference>
<dbReference type="Gene3D" id="3.20.20.70">
    <property type="entry name" value="Aldolase class I"/>
    <property type="match status" value="1"/>
</dbReference>
<dbReference type="CDD" id="cd01011">
    <property type="entry name" value="nicotinamidase"/>
    <property type="match status" value="1"/>
</dbReference>
<organism evidence="12 13">
    <name type="scientific">Nitrospina gracilis (strain 3/211)</name>
    <dbReference type="NCBI Taxonomy" id="1266370"/>
    <lineage>
        <taxon>Bacteria</taxon>
        <taxon>Pseudomonadati</taxon>
        <taxon>Nitrospinota/Tectimicrobiota group</taxon>
        <taxon>Nitrospinota</taxon>
        <taxon>Nitrospinia</taxon>
        <taxon>Nitrospinales</taxon>
        <taxon>Nitrospinaceae</taxon>
        <taxon>Nitrospina</taxon>
    </lineage>
</organism>
<dbReference type="InterPro" id="IPR006405">
    <property type="entry name" value="Nic_PRibTrfase_pncB"/>
</dbReference>
<comment type="similarity">
    <text evidence="2">Belongs to the NAPRTase family.</text>
</comment>
<dbReference type="HOGENOM" id="CLU_025154_3_1_0"/>
<evidence type="ECO:0000313" key="13">
    <source>
        <dbReference type="Proteomes" id="UP000011704"/>
    </source>
</evidence>
<dbReference type="InterPro" id="IPR007229">
    <property type="entry name" value="Nic_PRibTrfase-Fam"/>
</dbReference>
<dbReference type="SUPFAM" id="SSF54675">
    <property type="entry name" value="Nicotinate/Quinolinate PRTase N-terminal domain-like"/>
    <property type="match status" value="1"/>
</dbReference>
<evidence type="ECO:0000256" key="5">
    <source>
        <dbReference type="ARBA" id="ARBA00022598"/>
    </source>
</evidence>
<evidence type="ECO:0000256" key="4">
    <source>
        <dbReference type="ARBA" id="ARBA00022553"/>
    </source>
</evidence>
<dbReference type="Pfam" id="PF04095">
    <property type="entry name" value="NAPRTase"/>
    <property type="match status" value="1"/>
</dbReference>
<evidence type="ECO:0000256" key="2">
    <source>
        <dbReference type="ARBA" id="ARBA00010897"/>
    </source>
</evidence>
<name>M1YJ77_NITG3</name>
<dbReference type="InterPro" id="IPR036380">
    <property type="entry name" value="Isochorismatase-like_sf"/>
</dbReference>
<sequence length="663" mass="73499">MKDLTPQSGDALLIVDLQNDFLPGGSLAVPHGDQVIAPLKRYADFFRSASLPIFASRDWHPETHCSFEEQGGPWPPHCIQGTEGADFAAELNLADTVVISKAQTEEADAYSAFQGTDLDSRLKEKGVRRLFIGGLATDYCVLNTVRDAVKNTFEVVLLQDAIRAVNVNPEDEARALNEMRELGCRFATVNDICLDPAQASALLTDLYQLTMLKSYNDQGMTRQAVFEFFVRDLPPHRNFLMCAGVEPVLRYLEALHFSPQELDALKRSGRFPQELLDSLRTFRFTGDVDAMPEGTVFFANEPVLRITAPLPEAQFVETRIINLLHYSILVASKAARCVLAAQGRGRLVDFGLRRAHGAEAGWLAARSSFLAGFDGTATVLAEATDNIPVYGTMAHSYIQAHDSEEAAFYEFCRSWPQNTTLLLDTYDVFEATESVIRLSRKLEKNGIRIQGVRLDSGDMQEQAREVRRRLDEAGLEHIKIFVSGNLDEHAIAEYMANDIPVEGFGIGTRLVVSDDAPFLECAYKLQEYDGKPRRKRSKGKATLPGAKQVFRLRDAGGRFANDQLGLAAEELEGETLIAPMMRGGRRLHPSVSLQTLRAHAQLQLMALPEPLRSLGTAAPSYPVTVSENLKELTQKVDRQTHASSLGLNGSVFRTIADFFRKAF</sequence>
<gene>
    <name evidence="12" type="ORF">NITGR_310048</name>
</gene>
<keyword evidence="12" id="KW-0328">Glycosyltransferase</keyword>
<keyword evidence="4" id="KW-0597">Phosphoprotein</keyword>
<evidence type="ECO:0000259" key="9">
    <source>
        <dbReference type="Pfam" id="PF00857"/>
    </source>
</evidence>
<dbReference type="InParanoid" id="M1YJ77"/>
<dbReference type="InterPro" id="IPR041525">
    <property type="entry name" value="N/Namide_PRibTrfase"/>
</dbReference>
<evidence type="ECO:0000313" key="12">
    <source>
        <dbReference type="EMBL" id="CCQ90560.1"/>
    </source>
</evidence>
<evidence type="ECO:0000256" key="3">
    <source>
        <dbReference type="ARBA" id="ARBA00013236"/>
    </source>
</evidence>
<proteinExistence type="inferred from homology"/>
<dbReference type="SUPFAM" id="SSF52499">
    <property type="entry name" value="Isochorismatase-like hydrolases"/>
    <property type="match status" value="1"/>
</dbReference>
<feature type="domain" description="Isochorismatase-like" evidence="9">
    <location>
        <begin position="11"/>
        <end position="190"/>
    </location>
</feature>
<accession>M1YJ77</accession>
<dbReference type="Proteomes" id="UP000011704">
    <property type="component" value="Unassembled WGS sequence"/>
</dbReference>
<protein>
    <recommendedName>
        <fullName evidence="3">nicotinate phosphoribosyltransferase</fullName>
        <ecNumber evidence="3">6.3.4.21</ecNumber>
    </recommendedName>
</protein>
<dbReference type="SUPFAM" id="SSF51690">
    <property type="entry name" value="Nicotinate/Quinolinate PRTase C-terminal domain-like"/>
    <property type="match status" value="1"/>
</dbReference>
<evidence type="ECO:0000256" key="7">
    <source>
        <dbReference type="ARBA" id="ARBA00022679"/>
    </source>
</evidence>
<feature type="domain" description="Nicotinate phosphoribosyltransferase N-terminal" evidence="11">
    <location>
        <begin position="202"/>
        <end position="324"/>
    </location>
</feature>
<dbReference type="GO" id="GO:0005829">
    <property type="term" value="C:cytosol"/>
    <property type="evidence" value="ECO:0007669"/>
    <property type="project" value="TreeGrafter"/>
</dbReference>
<dbReference type="NCBIfam" id="NF009131">
    <property type="entry name" value="PRK12484.1"/>
    <property type="match status" value="1"/>
</dbReference>
<dbReference type="InterPro" id="IPR013785">
    <property type="entry name" value="Aldolase_TIM"/>
</dbReference>
<keyword evidence="6" id="KW-0662">Pyridine nucleotide biosynthesis</keyword>
<dbReference type="UniPathway" id="UPA00253">
    <property type="reaction ID" value="UER00457"/>
</dbReference>
<dbReference type="Gene3D" id="3.20.140.10">
    <property type="entry name" value="nicotinate phosphoribosyltransferase"/>
    <property type="match status" value="1"/>
</dbReference>
<evidence type="ECO:0000256" key="8">
    <source>
        <dbReference type="ARBA" id="ARBA00048668"/>
    </source>
</evidence>
<comment type="caution">
    <text evidence="12">The sequence shown here is derived from an EMBL/GenBank/DDBJ whole genome shotgun (WGS) entry which is preliminary data.</text>
</comment>
<dbReference type="PANTHER" id="PTHR11098:SF1">
    <property type="entry name" value="NICOTINATE PHOSPHORIBOSYLTRANSFERASE"/>
    <property type="match status" value="1"/>
</dbReference>
<evidence type="ECO:0000259" key="11">
    <source>
        <dbReference type="Pfam" id="PF17767"/>
    </source>
</evidence>
<comment type="pathway">
    <text evidence="1">Cofactor biosynthesis; NAD(+) biosynthesis; nicotinate D-ribonucleotide from nicotinate: step 1/1.</text>
</comment>
<dbReference type="GO" id="GO:0016757">
    <property type="term" value="F:glycosyltransferase activity"/>
    <property type="evidence" value="ECO:0007669"/>
    <property type="project" value="UniProtKB-KW"/>
</dbReference>
<dbReference type="AlphaFoldDB" id="M1YJ77"/>
<reference evidence="12 13" key="1">
    <citation type="journal article" date="2013" name="Front. Microbiol.">
        <title>The genome of Nitrospina gracilis illuminates the metabolism and evolution of the major marine nitrite oxidizer.</title>
        <authorList>
            <person name="Luecker S."/>
            <person name="Nowka B."/>
            <person name="Rattei T."/>
            <person name="Spieck E."/>
            <person name="and Daims H."/>
        </authorList>
    </citation>
    <scope>NUCLEOTIDE SEQUENCE [LARGE SCALE GENOMIC DNA]</scope>
    <source>
        <strain evidence="12 13">3/211</strain>
    </source>
</reference>
<keyword evidence="7 12" id="KW-0808">Transferase</keyword>
<dbReference type="InterPro" id="IPR040727">
    <property type="entry name" value="NAPRTase_N"/>
</dbReference>
<comment type="catalytic activity">
    <reaction evidence="8">
        <text>5-phospho-alpha-D-ribose 1-diphosphate + nicotinate + ATP + H2O = nicotinate beta-D-ribonucleotide + ADP + phosphate + diphosphate</text>
        <dbReference type="Rhea" id="RHEA:36163"/>
        <dbReference type="ChEBI" id="CHEBI:15377"/>
        <dbReference type="ChEBI" id="CHEBI:30616"/>
        <dbReference type="ChEBI" id="CHEBI:32544"/>
        <dbReference type="ChEBI" id="CHEBI:33019"/>
        <dbReference type="ChEBI" id="CHEBI:43474"/>
        <dbReference type="ChEBI" id="CHEBI:57502"/>
        <dbReference type="ChEBI" id="CHEBI:58017"/>
        <dbReference type="ChEBI" id="CHEBI:456216"/>
        <dbReference type="EC" id="6.3.4.21"/>
    </reaction>
</comment>
<dbReference type="InterPro" id="IPR000868">
    <property type="entry name" value="Isochorismatase-like_dom"/>
</dbReference>
<dbReference type="NCBIfam" id="TIGR01513">
    <property type="entry name" value="NAPRTase_put"/>
    <property type="match status" value="1"/>
</dbReference>
<dbReference type="GO" id="GO:0004516">
    <property type="term" value="F:nicotinate phosphoribosyltransferase activity"/>
    <property type="evidence" value="ECO:0007669"/>
    <property type="project" value="UniProtKB-EC"/>
</dbReference>